<evidence type="ECO:0000313" key="1">
    <source>
        <dbReference type="EMBL" id="MST62750.1"/>
    </source>
</evidence>
<reference evidence="1 2" key="1">
    <citation type="submission" date="2019-08" db="EMBL/GenBank/DDBJ databases">
        <title>In-depth cultivation of the pig gut microbiome towards novel bacterial diversity and tailored functional studies.</title>
        <authorList>
            <person name="Wylensek D."/>
            <person name="Hitch T.C.A."/>
            <person name="Clavel T."/>
        </authorList>
    </citation>
    <scope>NUCLEOTIDE SEQUENCE [LARGE SCALE GENOMIC DNA]</scope>
    <source>
        <strain evidence="1 2">WCA-SAB-591-4A-A</strain>
    </source>
</reference>
<dbReference type="EMBL" id="VUNE01000004">
    <property type="protein sequence ID" value="MST62750.1"/>
    <property type="molecule type" value="Genomic_DNA"/>
</dbReference>
<protein>
    <submittedName>
        <fullName evidence="1">Uncharacterized protein</fullName>
    </submittedName>
</protein>
<organism evidence="1 2">
    <name type="scientific">Peptostreptococcus porci</name>
    <dbReference type="NCBI Taxonomy" id="2652282"/>
    <lineage>
        <taxon>Bacteria</taxon>
        <taxon>Bacillati</taxon>
        <taxon>Bacillota</taxon>
        <taxon>Clostridia</taxon>
        <taxon>Peptostreptococcales</taxon>
        <taxon>Peptostreptococcaceae</taxon>
        <taxon>Peptostreptococcus</taxon>
    </lineage>
</organism>
<keyword evidence="2" id="KW-1185">Reference proteome</keyword>
<sequence>MKNKIVGSLVSVSILISMVSFFSISYSDEIESRETLNQSLDTSEVYKYEKQRDELLKENLTLYDIGKKYNILWDEAFNREDGLVSYFDKKYPNLSDVDKLKMQISLLEYLNRSKALIDFDGGFVDTVFKEAQLSNYLINNKKNGQVSKKENIKFLSENLNDLTKNVDFDKIDLLDIMSQIISSNFSD</sequence>
<comment type="caution">
    <text evidence="1">The sequence shown here is derived from an EMBL/GenBank/DDBJ whole genome shotgun (WGS) entry which is preliminary data.</text>
</comment>
<accession>A0A6N7X1A0</accession>
<name>A0A6N7X1A0_9FIRM</name>
<proteinExistence type="predicted"/>
<evidence type="ECO:0000313" key="2">
    <source>
        <dbReference type="Proteomes" id="UP000440713"/>
    </source>
</evidence>
<gene>
    <name evidence="1" type="ORF">FYJ71_07195</name>
</gene>
<dbReference type="RefSeq" id="WP_154538134.1">
    <property type="nucleotide sequence ID" value="NZ_VUNE01000004.1"/>
</dbReference>
<dbReference type="AlphaFoldDB" id="A0A6N7X1A0"/>
<dbReference type="Proteomes" id="UP000440713">
    <property type="component" value="Unassembled WGS sequence"/>
</dbReference>